<dbReference type="KEGG" id="afy:BW247_00050"/>
<feature type="chain" id="PRO_5012478861" evidence="1">
    <location>
        <begin position="24"/>
        <end position="109"/>
    </location>
</feature>
<dbReference type="OrthoDB" id="5797202at2"/>
<keyword evidence="1" id="KW-0732">Signal</keyword>
<keyword evidence="3" id="KW-1185">Reference proteome</keyword>
<feature type="signal peptide" evidence="1">
    <location>
        <begin position="1"/>
        <end position="23"/>
    </location>
</feature>
<evidence type="ECO:0000313" key="2">
    <source>
        <dbReference type="EMBL" id="APZ41690.1"/>
    </source>
</evidence>
<proteinExistence type="predicted"/>
<organism evidence="2 3">
    <name type="scientific">Acidihalobacter ferrooxydans</name>
    <dbReference type="NCBI Taxonomy" id="1765967"/>
    <lineage>
        <taxon>Bacteria</taxon>
        <taxon>Pseudomonadati</taxon>
        <taxon>Pseudomonadota</taxon>
        <taxon>Gammaproteobacteria</taxon>
        <taxon>Chromatiales</taxon>
        <taxon>Ectothiorhodospiraceae</taxon>
        <taxon>Acidihalobacter</taxon>
    </lineage>
</organism>
<dbReference type="RefSeq" id="WP_076835015.1">
    <property type="nucleotide sequence ID" value="NZ_CP019434.1"/>
</dbReference>
<evidence type="ECO:0000313" key="3">
    <source>
        <dbReference type="Proteomes" id="UP000243807"/>
    </source>
</evidence>
<dbReference type="EMBL" id="CP019434">
    <property type="protein sequence ID" value="APZ41690.1"/>
    <property type="molecule type" value="Genomic_DNA"/>
</dbReference>
<accession>A0A1P8UCV2</accession>
<protein>
    <submittedName>
        <fullName evidence="2">Uncharacterized protein</fullName>
    </submittedName>
</protein>
<dbReference type="AlphaFoldDB" id="A0A1P8UCV2"/>
<reference evidence="2 3" key="1">
    <citation type="submission" date="2017-01" db="EMBL/GenBank/DDBJ databases">
        <title>Draft sequence of Acidihalobacter ferrooxidans strain DSM 14175 (strain V8).</title>
        <authorList>
            <person name="Khaleque H.N."/>
            <person name="Ramsay J.P."/>
            <person name="Murphy R.J.T."/>
            <person name="Kaksonen A.H."/>
            <person name="Boxall N.J."/>
            <person name="Watkin E.L.J."/>
        </authorList>
    </citation>
    <scope>NUCLEOTIDE SEQUENCE [LARGE SCALE GENOMIC DNA]</scope>
    <source>
        <strain evidence="2 3">V8</strain>
    </source>
</reference>
<evidence type="ECO:0000256" key="1">
    <source>
        <dbReference type="SAM" id="SignalP"/>
    </source>
</evidence>
<sequence>MKHAISILIITLTLTAVPMIASAAPLVSSKNPIETALTWSIVNLAPPQARASLLTHARNWFKSVNNQPVSSMGFYLGQAEAPPRSVVGWDYRQNLVANVRYGIYLINRF</sequence>
<dbReference type="STRING" id="1765967.BW247_00050"/>
<gene>
    <name evidence="2" type="ORF">BW247_00050</name>
</gene>
<name>A0A1P8UCV2_9GAMM</name>
<dbReference type="Proteomes" id="UP000243807">
    <property type="component" value="Chromosome"/>
</dbReference>